<feature type="transmembrane region" description="Helical" evidence="7">
    <location>
        <begin position="35"/>
        <end position="59"/>
    </location>
</feature>
<dbReference type="Pfam" id="PF00664">
    <property type="entry name" value="ABC_membrane"/>
    <property type="match status" value="1"/>
</dbReference>
<keyword evidence="2 7" id="KW-0812">Transmembrane</keyword>
<dbReference type="PROSITE" id="PS50893">
    <property type="entry name" value="ABC_TRANSPORTER_2"/>
    <property type="match status" value="1"/>
</dbReference>
<dbReference type="InterPro" id="IPR027417">
    <property type="entry name" value="P-loop_NTPase"/>
</dbReference>
<dbReference type="SUPFAM" id="SSF90123">
    <property type="entry name" value="ABC transporter transmembrane region"/>
    <property type="match status" value="1"/>
</dbReference>
<evidence type="ECO:0000256" key="5">
    <source>
        <dbReference type="ARBA" id="ARBA00022989"/>
    </source>
</evidence>
<evidence type="ECO:0000256" key="1">
    <source>
        <dbReference type="ARBA" id="ARBA00004651"/>
    </source>
</evidence>
<evidence type="ECO:0000313" key="11">
    <source>
        <dbReference type="Proteomes" id="UP000604341"/>
    </source>
</evidence>
<evidence type="ECO:0000256" key="7">
    <source>
        <dbReference type="SAM" id="Phobius"/>
    </source>
</evidence>
<evidence type="ECO:0000256" key="6">
    <source>
        <dbReference type="ARBA" id="ARBA00023136"/>
    </source>
</evidence>
<keyword evidence="5 7" id="KW-1133">Transmembrane helix</keyword>
<dbReference type="InterPro" id="IPR003593">
    <property type="entry name" value="AAA+_ATPase"/>
</dbReference>
<feature type="transmembrane region" description="Helical" evidence="7">
    <location>
        <begin position="71"/>
        <end position="94"/>
    </location>
</feature>
<proteinExistence type="predicted"/>
<dbReference type="SUPFAM" id="SSF52540">
    <property type="entry name" value="P-loop containing nucleoside triphosphate hydrolases"/>
    <property type="match status" value="1"/>
</dbReference>
<evidence type="ECO:0000259" key="8">
    <source>
        <dbReference type="PROSITE" id="PS50893"/>
    </source>
</evidence>
<dbReference type="InterPro" id="IPR003439">
    <property type="entry name" value="ABC_transporter-like_ATP-bd"/>
</dbReference>
<feature type="transmembrane region" description="Helical" evidence="7">
    <location>
        <begin position="146"/>
        <end position="169"/>
    </location>
</feature>
<accession>A0ABQ2FRF6</accession>
<feature type="transmembrane region" description="Helical" evidence="7">
    <location>
        <begin position="263"/>
        <end position="283"/>
    </location>
</feature>
<dbReference type="Pfam" id="PF00005">
    <property type="entry name" value="ABC_tran"/>
    <property type="match status" value="1"/>
</dbReference>
<dbReference type="PROSITE" id="PS00211">
    <property type="entry name" value="ABC_TRANSPORTER_1"/>
    <property type="match status" value="1"/>
</dbReference>
<dbReference type="InterPro" id="IPR036640">
    <property type="entry name" value="ABC1_TM_sf"/>
</dbReference>
<feature type="domain" description="ABC transmembrane type-1" evidence="9">
    <location>
        <begin position="36"/>
        <end position="321"/>
    </location>
</feature>
<dbReference type="InterPro" id="IPR017871">
    <property type="entry name" value="ABC_transporter-like_CS"/>
</dbReference>
<keyword evidence="11" id="KW-1185">Reference proteome</keyword>
<dbReference type="Gene3D" id="3.40.50.300">
    <property type="entry name" value="P-loop containing nucleotide triphosphate hydrolases"/>
    <property type="match status" value="1"/>
</dbReference>
<evidence type="ECO:0000256" key="2">
    <source>
        <dbReference type="ARBA" id="ARBA00022692"/>
    </source>
</evidence>
<reference evidence="11" key="1">
    <citation type="journal article" date="2019" name="Int. J. Syst. Evol. Microbiol.">
        <title>The Global Catalogue of Microorganisms (GCM) 10K type strain sequencing project: providing services to taxonomists for standard genome sequencing and annotation.</title>
        <authorList>
            <consortium name="The Broad Institute Genomics Platform"/>
            <consortium name="The Broad Institute Genome Sequencing Center for Infectious Disease"/>
            <person name="Wu L."/>
            <person name="Ma J."/>
        </authorList>
    </citation>
    <scope>NUCLEOTIDE SEQUENCE [LARGE SCALE GENOMIC DNA]</scope>
    <source>
        <strain evidence="11">JCM 19173</strain>
    </source>
</reference>
<comment type="subcellular location">
    <subcellularLocation>
        <location evidence="1">Cell membrane</location>
        <topology evidence="1">Multi-pass membrane protein</topology>
    </subcellularLocation>
</comment>
<dbReference type="PROSITE" id="PS50929">
    <property type="entry name" value="ABC_TM1F"/>
    <property type="match status" value="1"/>
</dbReference>
<dbReference type="Gene3D" id="1.20.1560.10">
    <property type="entry name" value="ABC transporter type 1, transmembrane domain"/>
    <property type="match status" value="1"/>
</dbReference>
<feature type="domain" description="ABC transporter" evidence="8">
    <location>
        <begin position="356"/>
        <end position="597"/>
    </location>
</feature>
<sequence>MDEPPTGRPVQVFKEVAHVLPRVVRLLIRAHRKGLLAALAGTAALGLLPAGIASIAKVMVDTLAAGAGPTLNLWLLIAAELLLVTLSVGLGHVLDLTRTYLGEHVQHVLRMDVNEHAAHLDLAFFEQPENHDTLEKARRELGYRPVLLTMAVLGGVQNLVTISGFVAIVLAFQPFLLLALVIAAIPVLLVAQQSSLLTFRTYDFLTPEGRRAAYVDELLTQEGAAKELRLFGLSRRLLAQSRAYTQHALDVRLQAARRNLTRFAWADLFSVGLQYVALAFVVYRAATGSISLGDFTLLIAALAAVRQNLTQVVSNFGDVLEHALLLTDLDRFLGVRPVIVAPAEPLPAPVTVHRSLRFERASFTYPGATRAVFTDFNLELRAGEATALVGVNGAGKTTLVKLLTRLYDPGSGRITLDGTDIRSYDPEHYRELFGVILQDFTRYQFSAEENVVLARPNDPADPLKLGEAAQRAGLTPLVNALPEGWGTFLGRQFQHRGQELSGGQWQKVALARALYRDAPILILDEPTAALDAEAEAELFKRYRELTQDRLSLLITHRFNTVRFADRIVVIEEGQILEDGTHAALMALRGRYHDMFTAQAQAYDVTSSAAEMSSQLETAHPSGGGAS</sequence>
<evidence type="ECO:0000259" key="9">
    <source>
        <dbReference type="PROSITE" id="PS50929"/>
    </source>
</evidence>
<feature type="transmembrane region" description="Helical" evidence="7">
    <location>
        <begin position="175"/>
        <end position="191"/>
    </location>
</feature>
<dbReference type="InterPro" id="IPR011527">
    <property type="entry name" value="ABC1_TM_dom"/>
</dbReference>
<dbReference type="InterPro" id="IPR039421">
    <property type="entry name" value="Type_1_exporter"/>
</dbReference>
<evidence type="ECO:0000313" key="10">
    <source>
        <dbReference type="EMBL" id="GGL19322.1"/>
    </source>
</evidence>
<evidence type="ECO:0000256" key="4">
    <source>
        <dbReference type="ARBA" id="ARBA00022840"/>
    </source>
</evidence>
<dbReference type="RefSeq" id="WP_189071003.1">
    <property type="nucleotide sequence ID" value="NZ_BMPE01000031.1"/>
</dbReference>
<dbReference type="Proteomes" id="UP000604341">
    <property type="component" value="Unassembled WGS sequence"/>
</dbReference>
<dbReference type="PANTHER" id="PTHR43394">
    <property type="entry name" value="ATP-DEPENDENT PERMEASE MDL1, MITOCHONDRIAL"/>
    <property type="match status" value="1"/>
</dbReference>
<gene>
    <name evidence="10" type="ORF">GCM10010844_42830</name>
</gene>
<keyword evidence="4" id="KW-0067">ATP-binding</keyword>
<dbReference type="EMBL" id="BMPE01000031">
    <property type="protein sequence ID" value="GGL19322.1"/>
    <property type="molecule type" value="Genomic_DNA"/>
</dbReference>
<protein>
    <submittedName>
        <fullName evidence="10">ABC transporter permease</fullName>
    </submittedName>
</protein>
<keyword evidence="3" id="KW-0547">Nucleotide-binding</keyword>
<evidence type="ECO:0000256" key="3">
    <source>
        <dbReference type="ARBA" id="ARBA00022741"/>
    </source>
</evidence>
<dbReference type="SMART" id="SM00382">
    <property type="entry name" value="AAA"/>
    <property type="match status" value="1"/>
</dbReference>
<name>A0ABQ2FRF6_9DEIO</name>
<comment type="caution">
    <text evidence="10">The sequence shown here is derived from an EMBL/GenBank/DDBJ whole genome shotgun (WGS) entry which is preliminary data.</text>
</comment>
<organism evidence="10 11">
    <name type="scientific">Deinococcus radiotolerans</name>
    <dbReference type="NCBI Taxonomy" id="1309407"/>
    <lineage>
        <taxon>Bacteria</taxon>
        <taxon>Thermotogati</taxon>
        <taxon>Deinococcota</taxon>
        <taxon>Deinococci</taxon>
        <taxon>Deinococcales</taxon>
        <taxon>Deinococcaceae</taxon>
        <taxon>Deinococcus</taxon>
    </lineage>
</organism>
<dbReference type="PANTHER" id="PTHR43394:SF1">
    <property type="entry name" value="ATP-BINDING CASSETTE SUB-FAMILY B MEMBER 10, MITOCHONDRIAL"/>
    <property type="match status" value="1"/>
</dbReference>
<keyword evidence="6 7" id="KW-0472">Membrane</keyword>